<dbReference type="Pfam" id="PF20129">
    <property type="entry name" value="DUF6519"/>
    <property type="match status" value="1"/>
</dbReference>
<evidence type="ECO:0000313" key="1">
    <source>
        <dbReference type="EMBL" id="TET46787.1"/>
    </source>
</evidence>
<dbReference type="InterPro" id="IPR008964">
    <property type="entry name" value="Invasin/intimin_cell_adhesion"/>
</dbReference>
<gene>
    <name evidence="1" type="ORF">E3J59_02705</name>
</gene>
<evidence type="ECO:0008006" key="3">
    <source>
        <dbReference type="Google" id="ProtNLM"/>
    </source>
</evidence>
<comment type="caution">
    <text evidence="1">The sequence shown here is derived from an EMBL/GenBank/DDBJ whole genome shotgun (WGS) entry which is preliminary data.</text>
</comment>
<dbReference type="Proteomes" id="UP000320679">
    <property type="component" value="Unassembled WGS sequence"/>
</dbReference>
<proteinExistence type="predicted"/>
<evidence type="ECO:0000313" key="2">
    <source>
        <dbReference type="Proteomes" id="UP000320679"/>
    </source>
</evidence>
<accession>A0A523UW91</accession>
<sequence length="629" mass="70606">MAAKGNFSNQGVRTFDPKKHNIGVRLQQGVPILDRDWNEMEDIRRYFERMLKKWYIGNGVPKESEGFKIVAPPNKRANDFLIKAGRCMVNGHEVENEKNIYYSKQISSNAELLTTPTANRKFLVYLEVWTRTIDSTDDLSLSNSQDINMETCVRDRLFWKVGVKPWDILELPPIFLPVLTLSKIFATIAPRTALRAYAPVIAARSAMISLGRTPLTTPLPSEVGFSWTDVDNENIPSVTEIEEITAPEVEAYEKDGHSIYPLAFIARKANNSKITDEMILDLRQTNLNLSRLTRRVENLESELFLWDVVVTPEKKSTFYGSPVEITVEVKDAHGPRKDAVVEFSTDFGSFNPSSVVTDEFGRAKATLVGSIVDETPTLPEIKKLKGIHKILETAYLAANPTIKNFVGTLKFSSTQMGVLERHFPEYIYRSPLVDKAILKKPPKKISIKTATVNIRVKYSSKRPITKGLGSTQVVFRQWIKPWLTHFIHSAFENIKQAHIKKVNKILKAEWDSENLRLKAKFASKLTTHMDDIQVKTKDYLVKNMVVEETTPSLGGIGELVHNAVNNMTQETTVSSVKDTIGETTGVNEAISGALIASGQSVGVQKMKAAIAYKRPEIAVWSTNIIGRPS</sequence>
<organism evidence="1 2">
    <name type="scientific">Aerophobetes bacterium</name>
    <dbReference type="NCBI Taxonomy" id="2030807"/>
    <lineage>
        <taxon>Bacteria</taxon>
        <taxon>Candidatus Aerophobota</taxon>
    </lineage>
</organism>
<dbReference type="InterPro" id="IPR045392">
    <property type="entry name" value="DUF6519"/>
</dbReference>
<name>A0A523UW91_UNCAE</name>
<dbReference type="AlphaFoldDB" id="A0A523UW91"/>
<reference evidence="1 2" key="1">
    <citation type="submission" date="2019-03" db="EMBL/GenBank/DDBJ databases">
        <title>Metabolic potential of uncultured bacteria and archaea associated with petroleum seepage in deep-sea sediments.</title>
        <authorList>
            <person name="Dong X."/>
            <person name="Hubert C."/>
        </authorList>
    </citation>
    <scope>NUCLEOTIDE SEQUENCE [LARGE SCALE GENOMIC DNA]</scope>
    <source>
        <strain evidence="1">E29_bin78</strain>
    </source>
</reference>
<dbReference type="SUPFAM" id="SSF49373">
    <property type="entry name" value="Invasin/intimin cell-adhesion fragments"/>
    <property type="match status" value="1"/>
</dbReference>
<protein>
    <recommendedName>
        <fullName evidence="3">Big-1 domain-containing protein</fullName>
    </recommendedName>
</protein>
<dbReference type="InterPro" id="IPR013783">
    <property type="entry name" value="Ig-like_fold"/>
</dbReference>
<dbReference type="EMBL" id="SOJK01000114">
    <property type="protein sequence ID" value="TET46787.1"/>
    <property type="molecule type" value="Genomic_DNA"/>
</dbReference>
<dbReference type="Gene3D" id="2.60.40.10">
    <property type="entry name" value="Immunoglobulins"/>
    <property type="match status" value="1"/>
</dbReference>